<evidence type="ECO:0000313" key="3">
    <source>
        <dbReference type="Proteomes" id="UP000077667"/>
    </source>
</evidence>
<keyword evidence="1" id="KW-0472">Membrane</keyword>
<feature type="transmembrane region" description="Helical" evidence="1">
    <location>
        <begin position="61"/>
        <end position="82"/>
    </location>
</feature>
<feature type="transmembrane region" description="Helical" evidence="1">
    <location>
        <begin position="28"/>
        <end position="49"/>
    </location>
</feature>
<sequence length="214" mass="25218">MTLMFLLLLLEWMSFIAAVFNRRKLGNAGRFVIYFLAAVVLTETTSILLRMYSGPGTFVKIIYVWTNIMLPVQCISLLLFFYRKTRYNYWKRCIQGFIGVILFITFLQFFVSKITQSNTFNYTLSAVFISACSLHYLFELMNSEEIGEVTGDPFMYLSIGLLLFYLGTLPFSSMRTYLWEAHRKIFYIYYYLFFGFNYFLYGIITVGIICTKKK</sequence>
<feature type="transmembrane region" description="Helical" evidence="1">
    <location>
        <begin position="94"/>
        <end position="112"/>
    </location>
</feature>
<name>A0A1A9I8J4_9BACT</name>
<feature type="transmembrane region" description="Helical" evidence="1">
    <location>
        <begin position="186"/>
        <end position="209"/>
    </location>
</feature>
<evidence type="ECO:0008006" key="4">
    <source>
        <dbReference type="Google" id="ProtNLM"/>
    </source>
</evidence>
<dbReference type="RefSeq" id="WP_067760908.1">
    <property type="nucleotide sequence ID" value="NZ_CP015772.1"/>
</dbReference>
<dbReference type="AlphaFoldDB" id="A0A1A9I8J4"/>
<feature type="transmembrane region" description="Helical" evidence="1">
    <location>
        <begin position="154"/>
        <end position="174"/>
    </location>
</feature>
<dbReference type="STRING" id="1176587.A8C56_22525"/>
<proteinExistence type="predicted"/>
<gene>
    <name evidence="2" type="ORF">A8C56_22525</name>
</gene>
<accession>A0A1A9I8J4</accession>
<dbReference type="KEGG" id="nia:A8C56_22525"/>
<keyword evidence="1" id="KW-1133">Transmembrane helix</keyword>
<dbReference type="OrthoDB" id="1453530at2"/>
<protein>
    <recommendedName>
        <fullName evidence="4">Histidine kinase N-terminal 7TM region domain-containing protein</fullName>
    </recommendedName>
</protein>
<keyword evidence="3" id="KW-1185">Reference proteome</keyword>
<dbReference type="Proteomes" id="UP000077667">
    <property type="component" value="Chromosome"/>
</dbReference>
<evidence type="ECO:0000256" key="1">
    <source>
        <dbReference type="SAM" id="Phobius"/>
    </source>
</evidence>
<dbReference type="EMBL" id="CP015772">
    <property type="protein sequence ID" value="ANH83389.1"/>
    <property type="molecule type" value="Genomic_DNA"/>
</dbReference>
<keyword evidence="1" id="KW-0812">Transmembrane</keyword>
<organism evidence="2 3">
    <name type="scientific">Niabella ginsenosidivorans</name>
    <dbReference type="NCBI Taxonomy" id="1176587"/>
    <lineage>
        <taxon>Bacteria</taxon>
        <taxon>Pseudomonadati</taxon>
        <taxon>Bacteroidota</taxon>
        <taxon>Chitinophagia</taxon>
        <taxon>Chitinophagales</taxon>
        <taxon>Chitinophagaceae</taxon>
        <taxon>Niabella</taxon>
    </lineage>
</organism>
<feature type="transmembrane region" description="Helical" evidence="1">
    <location>
        <begin position="119"/>
        <end position="138"/>
    </location>
</feature>
<reference evidence="2 3" key="1">
    <citation type="submission" date="2016-05" db="EMBL/GenBank/DDBJ databases">
        <title>Niabella ginsenosidivorans BS26 whole genome sequencing.</title>
        <authorList>
            <person name="Im W.T."/>
            <person name="Siddiqi M.Z."/>
        </authorList>
    </citation>
    <scope>NUCLEOTIDE SEQUENCE [LARGE SCALE GENOMIC DNA]</scope>
    <source>
        <strain evidence="2 3">BS26</strain>
    </source>
</reference>
<evidence type="ECO:0000313" key="2">
    <source>
        <dbReference type="EMBL" id="ANH83389.1"/>
    </source>
</evidence>